<evidence type="ECO:0000256" key="10">
    <source>
        <dbReference type="ARBA" id="ARBA00023049"/>
    </source>
</evidence>
<evidence type="ECO:0000256" key="4">
    <source>
        <dbReference type="ARBA" id="ARBA00012564"/>
    </source>
</evidence>
<dbReference type="KEGG" id="tcu:Tcur_1059"/>
<name>D1A7Q6_THECD</name>
<accession>D1A7Q6</accession>
<keyword evidence="9" id="KW-0862">Zinc</keyword>
<dbReference type="eggNOG" id="COG0308">
    <property type="taxonomic scope" value="Bacteria"/>
</dbReference>
<evidence type="ECO:0000256" key="7">
    <source>
        <dbReference type="ARBA" id="ARBA00022723"/>
    </source>
</evidence>
<evidence type="ECO:0000256" key="13">
    <source>
        <dbReference type="SAM" id="SignalP"/>
    </source>
</evidence>
<proteinExistence type="inferred from homology"/>
<dbReference type="Pfam" id="PF01433">
    <property type="entry name" value="Peptidase_M1"/>
    <property type="match status" value="1"/>
</dbReference>
<dbReference type="STRING" id="471852.Tcur_1059"/>
<evidence type="ECO:0000313" key="17">
    <source>
        <dbReference type="Proteomes" id="UP000001918"/>
    </source>
</evidence>
<dbReference type="AlphaFoldDB" id="D1A7Q6"/>
<evidence type="ECO:0000256" key="12">
    <source>
        <dbReference type="ARBA" id="ARBA00031533"/>
    </source>
</evidence>
<dbReference type="SUPFAM" id="SSF63737">
    <property type="entry name" value="Leukotriene A4 hydrolase N-terminal domain"/>
    <property type="match status" value="1"/>
</dbReference>
<dbReference type="PANTHER" id="PTHR11533">
    <property type="entry name" value="PROTEASE M1 ZINC METALLOPROTEASE"/>
    <property type="match status" value="1"/>
</dbReference>
<dbReference type="Pfam" id="PF17900">
    <property type="entry name" value="Peptidase_M1_N"/>
    <property type="match status" value="1"/>
</dbReference>
<dbReference type="GO" id="GO:0006508">
    <property type="term" value="P:proteolysis"/>
    <property type="evidence" value="ECO:0007669"/>
    <property type="project" value="UniProtKB-KW"/>
</dbReference>
<dbReference type="InterPro" id="IPR050344">
    <property type="entry name" value="Peptidase_M1_aminopeptidases"/>
</dbReference>
<keyword evidence="8" id="KW-0378">Hydrolase</keyword>
<dbReference type="EC" id="3.4.11.2" evidence="4"/>
<evidence type="ECO:0000256" key="8">
    <source>
        <dbReference type="ARBA" id="ARBA00022801"/>
    </source>
</evidence>
<dbReference type="GO" id="GO:0016285">
    <property type="term" value="F:alanyl aminopeptidase activity"/>
    <property type="evidence" value="ECO:0007669"/>
    <property type="project" value="UniProtKB-EC"/>
</dbReference>
<evidence type="ECO:0000256" key="1">
    <source>
        <dbReference type="ARBA" id="ARBA00000098"/>
    </source>
</evidence>
<evidence type="ECO:0000256" key="3">
    <source>
        <dbReference type="ARBA" id="ARBA00010136"/>
    </source>
</evidence>
<keyword evidence="13" id="KW-0732">Signal</keyword>
<dbReference type="InterPro" id="IPR001930">
    <property type="entry name" value="Peptidase_M1"/>
</dbReference>
<dbReference type="Gene3D" id="1.10.390.10">
    <property type="entry name" value="Neutral Protease Domain 2"/>
    <property type="match status" value="1"/>
</dbReference>
<dbReference type="SUPFAM" id="SSF55486">
    <property type="entry name" value="Metalloproteases ('zincins'), catalytic domain"/>
    <property type="match status" value="1"/>
</dbReference>
<evidence type="ECO:0000259" key="15">
    <source>
        <dbReference type="Pfam" id="PF17900"/>
    </source>
</evidence>
<keyword evidence="6" id="KW-0645">Protease</keyword>
<feature type="domain" description="Peptidase M1 membrane alanine aminopeptidase" evidence="14">
    <location>
        <begin position="335"/>
        <end position="475"/>
    </location>
</feature>
<comment type="similarity">
    <text evidence="3">Belongs to the peptidase M1 family.</text>
</comment>
<keyword evidence="17" id="KW-1185">Reference proteome</keyword>
<keyword evidence="7" id="KW-0479">Metal-binding</keyword>
<evidence type="ECO:0000256" key="9">
    <source>
        <dbReference type="ARBA" id="ARBA00022833"/>
    </source>
</evidence>
<feature type="signal peptide" evidence="13">
    <location>
        <begin position="1"/>
        <end position="21"/>
    </location>
</feature>
<organism evidence="16 17">
    <name type="scientific">Thermomonospora curvata (strain ATCC 19995 / DSM 43183 / JCM 3096 / KCTC 9072 / NBRC 15933 / NCIMB 10081 / Henssen B9)</name>
    <dbReference type="NCBI Taxonomy" id="471852"/>
    <lineage>
        <taxon>Bacteria</taxon>
        <taxon>Bacillati</taxon>
        <taxon>Actinomycetota</taxon>
        <taxon>Actinomycetes</taxon>
        <taxon>Streptosporangiales</taxon>
        <taxon>Thermomonosporaceae</taxon>
        <taxon>Thermomonospora</taxon>
    </lineage>
</organism>
<dbReference type="InterPro" id="IPR014782">
    <property type="entry name" value="Peptidase_M1_dom"/>
</dbReference>
<sequence length="485" mass="53809">MGRVNAHTPHGKIHFKITALAAVTTALALSASSGGTATAQSTGSGLAPSASAHYPRNGARGIGDPYFPHMGNGGYDALHYHVVLDYRRNRSASAVVTMTARATQDLSGLSLDFRGPKIKEVEVDDRRATFQRRGQDLLITPAVALRRGQVFTVRVRYAGGPGSRTDKSLGTYGWIRTRDGVVTLSQPDGTPAWMPVNDHPLDKATYTFRVTVPKGLTVIANGRPSKPVHRAKTSTYTWSEPSPMASYLALVAIGKFKVTRSEADGIPVITAVDPRYRRHAARLHRSTKKALAWLSKTFGPYPFTTAGGVIDDPKLKYALETQSRPVYAGITPRMNFIVHEMAHQWFGNSVSLKRWQDIWLNEGLASYAEWLWREQHRGKSAEQIFRSYYKQPASSAIFSPPPGRPGRNKLFGDSVYIRGAMTVHALRKKVGDRTFFRILRAWTTQYRHGNAGTADFIALAEKESGKQLDQLFKVWLYSKGKPKKW</sequence>
<dbReference type="Proteomes" id="UP000001918">
    <property type="component" value="Chromosome"/>
</dbReference>
<dbReference type="InterPro" id="IPR045357">
    <property type="entry name" value="Aminopeptidase_N-like_N"/>
</dbReference>
<gene>
    <name evidence="16" type="ordered locus">Tcur_1059</name>
</gene>
<protein>
    <recommendedName>
        <fullName evidence="5">Aminopeptidase N</fullName>
        <ecNumber evidence="4">3.4.11.2</ecNumber>
    </recommendedName>
    <alternativeName>
        <fullName evidence="11">Alanine aminopeptidase</fullName>
    </alternativeName>
    <alternativeName>
        <fullName evidence="12">Lysyl aminopeptidase</fullName>
    </alternativeName>
</protein>
<dbReference type="PANTHER" id="PTHR11533:SF297">
    <property type="entry name" value="AMINOPEPTIDASE N"/>
    <property type="match status" value="1"/>
</dbReference>
<dbReference type="GO" id="GO:0008237">
    <property type="term" value="F:metallopeptidase activity"/>
    <property type="evidence" value="ECO:0007669"/>
    <property type="project" value="UniProtKB-KW"/>
</dbReference>
<evidence type="ECO:0000256" key="11">
    <source>
        <dbReference type="ARBA" id="ARBA00029811"/>
    </source>
</evidence>
<dbReference type="GO" id="GO:0008270">
    <property type="term" value="F:zinc ion binding"/>
    <property type="evidence" value="ECO:0007669"/>
    <property type="project" value="InterPro"/>
</dbReference>
<keyword evidence="16" id="KW-0031">Aminopeptidase</keyword>
<evidence type="ECO:0000256" key="6">
    <source>
        <dbReference type="ARBA" id="ARBA00022670"/>
    </source>
</evidence>
<evidence type="ECO:0000259" key="14">
    <source>
        <dbReference type="Pfam" id="PF01433"/>
    </source>
</evidence>
<keyword evidence="10" id="KW-0482">Metalloprotease</keyword>
<comment type="cofactor">
    <cofactor evidence="2">
        <name>Zn(2+)</name>
        <dbReference type="ChEBI" id="CHEBI:29105"/>
    </cofactor>
</comment>
<evidence type="ECO:0000313" key="16">
    <source>
        <dbReference type="EMBL" id="ACY96645.1"/>
    </source>
</evidence>
<evidence type="ECO:0000256" key="2">
    <source>
        <dbReference type="ARBA" id="ARBA00001947"/>
    </source>
</evidence>
<dbReference type="Gene3D" id="2.60.40.1730">
    <property type="entry name" value="tricorn interacting facor f3 domain"/>
    <property type="match status" value="1"/>
</dbReference>
<dbReference type="EMBL" id="CP001738">
    <property type="protein sequence ID" value="ACY96645.1"/>
    <property type="molecule type" value="Genomic_DNA"/>
</dbReference>
<dbReference type="HOGENOM" id="CLU_014298_2_0_11"/>
<feature type="chain" id="PRO_5039616959" description="Aminopeptidase N" evidence="13">
    <location>
        <begin position="22"/>
        <end position="485"/>
    </location>
</feature>
<evidence type="ECO:0000256" key="5">
    <source>
        <dbReference type="ARBA" id="ARBA00015611"/>
    </source>
</evidence>
<dbReference type="InterPro" id="IPR027268">
    <property type="entry name" value="Peptidase_M4/M1_CTD_sf"/>
</dbReference>
<dbReference type="CDD" id="cd09603">
    <property type="entry name" value="M1_APN_like"/>
    <property type="match status" value="1"/>
</dbReference>
<dbReference type="InterPro" id="IPR042097">
    <property type="entry name" value="Aminopeptidase_N-like_N_sf"/>
</dbReference>
<dbReference type="PRINTS" id="PR00756">
    <property type="entry name" value="ALADIPTASE"/>
</dbReference>
<feature type="domain" description="Aminopeptidase N-like N-terminal" evidence="15">
    <location>
        <begin position="78"/>
        <end position="248"/>
    </location>
</feature>
<comment type="catalytic activity">
    <reaction evidence="1">
        <text>Release of an N-terminal amino acid, Xaa-|-Yaa- from a peptide, amide or arylamide. Xaa is preferably Ala, but may be most amino acids including Pro (slow action). When a terminal hydrophobic residue is followed by a prolyl residue, the two may be released as an intact Xaa-Pro dipeptide.</text>
        <dbReference type="EC" id="3.4.11.2"/>
    </reaction>
</comment>
<reference evidence="16 17" key="1">
    <citation type="journal article" date="2011" name="Stand. Genomic Sci.">
        <title>Complete genome sequence of Thermomonospora curvata type strain (B9).</title>
        <authorList>
            <person name="Chertkov O."/>
            <person name="Sikorski J."/>
            <person name="Nolan M."/>
            <person name="Lapidus A."/>
            <person name="Lucas S."/>
            <person name="Del Rio T.G."/>
            <person name="Tice H."/>
            <person name="Cheng J.F."/>
            <person name="Goodwin L."/>
            <person name="Pitluck S."/>
            <person name="Liolios K."/>
            <person name="Ivanova N."/>
            <person name="Mavromatis K."/>
            <person name="Mikhailova N."/>
            <person name="Ovchinnikova G."/>
            <person name="Pati A."/>
            <person name="Chen A."/>
            <person name="Palaniappan K."/>
            <person name="Djao O.D."/>
            <person name="Land M."/>
            <person name="Hauser L."/>
            <person name="Chang Y.J."/>
            <person name="Jeffries C.D."/>
            <person name="Brettin T."/>
            <person name="Han C."/>
            <person name="Detter J.C."/>
            <person name="Rohde M."/>
            <person name="Goker M."/>
            <person name="Woyke T."/>
            <person name="Bristow J."/>
            <person name="Eisen J.A."/>
            <person name="Markowitz V."/>
            <person name="Hugenholtz P."/>
            <person name="Klenk H.P."/>
            <person name="Kyrpides N.C."/>
        </authorList>
    </citation>
    <scope>NUCLEOTIDE SEQUENCE [LARGE SCALE GENOMIC DNA]</scope>
    <source>
        <strain evidence="17">ATCC 19995 / DSM 43183 / JCM 3096 / KCTC 9072 / NBRC 15933 / NCIMB 10081 / Henssen B9</strain>
    </source>
</reference>